<evidence type="ECO:0000259" key="7">
    <source>
        <dbReference type="Pfam" id="PF00171"/>
    </source>
</evidence>
<feature type="coiled-coil region" evidence="6">
    <location>
        <begin position="27"/>
        <end position="54"/>
    </location>
</feature>
<reference evidence="8 9" key="1">
    <citation type="submission" date="2020-08" db="EMBL/GenBank/DDBJ databases">
        <title>A Genomic Blueprint of the Chicken Gut Microbiome.</title>
        <authorList>
            <person name="Gilroy R."/>
            <person name="Ravi A."/>
            <person name="Getino M."/>
            <person name="Pursley I."/>
            <person name="Horton D.L."/>
            <person name="Alikhan N.-F."/>
            <person name="Baker D."/>
            <person name="Gharbi K."/>
            <person name="Hall N."/>
            <person name="Watson M."/>
            <person name="Adriaenssens E.M."/>
            <person name="Foster-Nyarko E."/>
            <person name="Jarju S."/>
            <person name="Secka A."/>
            <person name="Antonio M."/>
            <person name="Oren A."/>
            <person name="Chaudhuri R."/>
            <person name="La Ragione R.M."/>
            <person name="Hildebrand F."/>
            <person name="Pallen M.J."/>
        </authorList>
    </citation>
    <scope>NUCLEOTIDE SEQUENCE [LARGE SCALE GENOMIC DNA]</scope>
    <source>
        <strain evidence="8 9">Sa2BUA9</strain>
    </source>
</reference>
<feature type="active site" evidence="4">
    <location>
        <position position="214"/>
    </location>
</feature>
<dbReference type="InterPro" id="IPR016162">
    <property type="entry name" value="Ald_DH_N"/>
</dbReference>
<dbReference type="PIRSF" id="PIRSF036492">
    <property type="entry name" value="ALDH"/>
    <property type="match status" value="1"/>
</dbReference>
<organism evidence="8 9">
    <name type="scientific">Psychrobacillus faecigallinarum</name>
    <dbReference type="NCBI Taxonomy" id="2762235"/>
    <lineage>
        <taxon>Bacteria</taxon>
        <taxon>Bacillati</taxon>
        <taxon>Bacillota</taxon>
        <taxon>Bacilli</taxon>
        <taxon>Bacillales</taxon>
        <taxon>Bacillaceae</taxon>
        <taxon>Psychrobacillus</taxon>
    </lineage>
</organism>
<dbReference type="Gene3D" id="3.40.605.10">
    <property type="entry name" value="Aldehyde Dehydrogenase, Chain A, domain 1"/>
    <property type="match status" value="1"/>
</dbReference>
<protein>
    <recommendedName>
        <fullName evidence="3">Aldehyde dehydrogenase</fullName>
    </recommendedName>
</protein>
<keyword evidence="9" id="KW-1185">Reference proteome</keyword>
<dbReference type="InterPro" id="IPR029510">
    <property type="entry name" value="Ald_DH_CS_GLU"/>
</dbReference>
<name>A0ABR8R570_9BACI</name>
<dbReference type="PANTHER" id="PTHR43570">
    <property type="entry name" value="ALDEHYDE DEHYDROGENASE"/>
    <property type="match status" value="1"/>
</dbReference>
<comment type="caution">
    <text evidence="8">The sequence shown here is derived from an EMBL/GenBank/DDBJ whole genome shotgun (WGS) entry which is preliminary data.</text>
</comment>
<dbReference type="PANTHER" id="PTHR43570:SF16">
    <property type="entry name" value="ALDEHYDE DEHYDROGENASE TYPE III, ISOFORM Q"/>
    <property type="match status" value="1"/>
</dbReference>
<dbReference type="InterPro" id="IPR015590">
    <property type="entry name" value="Aldehyde_DH_dom"/>
</dbReference>
<feature type="domain" description="Aldehyde dehydrogenase" evidence="7">
    <location>
        <begin position="4"/>
        <end position="434"/>
    </location>
</feature>
<evidence type="ECO:0000313" key="8">
    <source>
        <dbReference type="EMBL" id="MBD7942928.1"/>
    </source>
</evidence>
<dbReference type="InterPro" id="IPR016161">
    <property type="entry name" value="Ald_DH/histidinol_DH"/>
</dbReference>
<evidence type="ECO:0000256" key="3">
    <source>
        <dbReference type="PIRNR" id="PIRNR036492"/>
    </source>
</evidence>
<dbReference type="InterPro" id="IPR016160">
    <property type="entry name" value="Ald_DH_CS_CYS"/>
</dbReference>
<proteinExistence type="inferred from homology"/>
<accession>A0ABR8R570</accession>
<dbReference type="PROSITE" id="PS00070">
    <property type="entry name" value="ALDEHYDE_DEHYDR_CYS"/>
    <property type="match status" value="1"/>
</dbReference>
<evidence type="ECO:0000256" key="6">
    <source>
        <dbReference type="SAM" id="Coils"/>
    </source>
</evidence>
<dbReference type="EMBL" id="JACSQO010000001">
    <property type="protein sequence ID" value="MBD7942928.1"/>
    <property type="molecule type" value="Genomic_DNA"/>
</dbReference>
<evidence type="ECO:0000256" key="1">
    <source>
        <dbReference type="ARBA" id="ARBA00009986"/>
    </source>
</evidence>
<dbReference type="InterPro" id="IPR012394">
    <property type="entry name" value="Aldehyde_DH_NAD(P)"/>
</dbReference>
<gene>
    <name evidence="8" type="ORF">H9650_02275</name>
</gene>
<dbReference type="Proteomes" id="UP000640786">
    <property type="component" value="Unassembled WGS sequence"/>
</dbReference>
<evidence type="ECO:0000256" key="2">
    <source>
        <dbReference type="ARBA" id="ARBA00023002"/>
    </source>
</evidence>
<dbReference type="InterPro" id="IPR016163">
    <property type="entry name" value="Ald_DH_C"/>
</dbReference>
<dbReference type="RefSeq" id="WP_191696456.1">
    <property type="nucleotide sequence ID" value="NZ_JACSQO010000001.1"/>
</dbReference>
<keyword evidence="2 3" id="KW-0560">Oxidoreductase</keyword>
<evidence type="ECO:0000256" key="5">
    <source>
        <dbReference type="RuleBase" id="RU003345"/>
    </source>
</evidence>
<evidence type="ECO:0000313" key="9">
    <source>
        <dbReference type="Proteomes" id="UP000640786"/>
    </source>
</evidence>
<dbReference type="PROSITE" id="PS00687">
    <property type="entry name" value="ALDEHYDE_DEHYDR_GLU"/>
    <property type="match status" value="1"/>
</dbReference>
<sequence>MNFTSQQLDQMLEEHQAYFYSGITKSAKFRIDQLDILKKTIKKYENEVIKALYKDLRKSEFEAYTTEIGLIYESITHMKKNLDKWMEPKQVKTPLALMPSKSQIISEPYGTILIIAPFNYPFQLIMEPLLGAIAGGNCGVIKPSETTPFTTNIVKKIIAEAFHPHYIRVVEGEKEETSLLIHAPFDFIFFTGSVNVGKVVMEAASKRLTPIALELGGKSPAIVDHTANLDQAAKRIIWGKLVNSGQTCIAPDYLLVEETVKEKLLEKLREAIQHFYGENVQESPDYGRIVNTNHFRRLQKMVLQEKDHIIFGGKMDKEDLYIEPTILDGVHFSSPSMQEEIFGPILPVISYKDLPTIIRQIRKFPKPLAAYMFSEHEGAQNYFLEELSFGGGCINDTIMHAGSAHLPFGGVGNSGMGAYHGASSFEMFTHQKSIVKKSTAIPLNVAFPPYKNKIKLVRGLLK</sequence>
<evidence type="ECO:0000256" key="4">
    <source>
        <dbReference type="PROSITE-ProRule" id="PRU10007"/>
    </source>
</evidence>
<keyword evidence="6" id="KW-0175">Coiled coil</keyword>
<comment type="similarity">
    <text evidence="1 3 5">Belongs to the aldehyde dehydrogenase family.</text>
</comment>
<dbReference type="CDD" id="cd07136">
    <property type="entry name" value="ALDH_YwdH-P39616"/>
    <property type="match status" value="1"/>
</dbReference>
<dbReference type="SUPFAM" id="SSF53720">
    <property type="entry name" value="ALDH-like"/>
    <property type="match status" value="1"/>
</dbReference>
<dbReference type="Gene3D" id="3.40.309.10">
    <property type="entry name" value="Aldehyde Dehydrogenase, Chain A, domain 2"/>
    <property type="match status" value="1"/>
</dbReference>
<dbReference type="Pfam" id="PF00171">
    <property type="entry name" value="Aldedh"/>
    <property type="match status" value="1"/>
</dbReference>